<dbReference type="InterPro" id="IPR051035">
    <property type="entry name" value="Mito_inheritance_9"/>
</dbReference>
<accession>A0A6S6VU56</accession>
<proteinExistence type="predicted"/>
<protein>
    <submittedName>
        <fullName evidence="1">Uncharacterized protein</fullName>
    </submittedName>
</protein>
<dbReference type="PANTHER" id="PTHR36091:SF1">
    <property type="entry name" value="ALTERED INHERITANCE OF MITOCHONDRIA PROTEIN 9, MITOCHONDRIAL"/>
    <property type="match status" value="1"/>
</dbReference>
<dbReference type="GO" id="GO:0005739">
    <property type="term" value="C:mitochondrion"/>
    <property type="evidence" value="ECO:0007669"/>
    <property type="project" value="TreeGrafter"/>
</dbReference>
<gene>
    <name evidence="1" type="ORF">PTTW11_03163</name>
</gene>
<organism evidence="1 2">
    <name type="scientific">Pyrenophora teres f. teres</name>
    <dbReference type="NCBI Taxonomy" id="97479"/>
    <lineage>
        <taxon>Eukaryota</taxon>
        <taxon>Fungi</taxon>
        <taxon>Dikarya</taxon>
        <taxon>Ascomycota</taxon>
        <taxon>Pezizomycotina</taxon>
        <taxon>Dothideomycetes</taxon>
        <taxon>Pleosporomycetidae</taxon>
        <taxon>Pleosporales</taxon>
        <taxon>Pleosporineae</taxon>
        <taxon>Pleosporaceae</taxon>
        <taxon>Pyrenophora</taxon>
    </lineage>
</organism>
<evidence type="ECO:0000313" key="2">
    <source>
        <dbReference type="Proteomes" id="UP000472372"/>
    </source>
</evidence>
<dbReference type="EMBL" id="HG992979">
    <property type="protein sequence ID" value="CAE7020894.1"/>
    <property type="molecule type" value="Genomic_DNA"/>
</dbReference>
<dbReference type="AlphaFoldDB" id="A0A6S6VU56"/>
<reference evidence="1" key="1">
    <citation type="submission" date="2021-02" db="EMBL/GenBank/DDBJ databases">
        <authorList>
            <person name="Syme A R."/>
            <person name="Syme A R."/>
            <person name="Moolhuijzen P."/>
        </authorList>
    </citation>
    <scope>NUCLEOTIDE SEQUENCE</scope>
    <source>
        <strain evidence="1">W1-1</strain>
    </source>
</reference>
<dbReference type="PANTHER" id="PTHR36091">
    <property type="entry name" value="ALTERED INHERITANCE OF MITOCHONDRIA PROTEIN 9, MITOCHONDRIAL"/>
    <property type="match status" value="1"/>
</dbReference>
<sequence length="328" mass="37204">MILLSARNASLWSTLPESSYMKSGLLCPLINICSYGSLYFADAPIEQSLKSGFVKGFCIGPHCGPQYWNCNAGETRFYERKPPNRGPWNDLESYCSGLINTGFSRVPNDDDSQVDILLYRGSVKEHLRLLEDPAADVPILEKLVQGEAPDIEPSRSVSMEDPEEEAARKRYEKNVSTCQQTYEVVLRGFVPKIHNARAMDETLLRPFRYCDTSWRDSAAALRQELIDISQRWTELGLPGSCPYQPTPEELREHEKQYEDFQTVQQLKLFLKRALDAESDGWIPADQWAAKVVENRKLFGEFLESVKESGGSEECARALWPFGEFGSPQ</sequence>
<dbReference type="Proteomes" id="UP000472372">
    <property type="component" value="Chromosome 3"/>
</dbReference>
<name>A0A6S6VU56_9PLEO</name>
<evidence type="ECO:0000313" key="1">
    <source>
        <dbReference type="EMBL" id="CAE7020894.1"/>
    </source>
</evidence>